<dbReference type="AlphaFoldDB" id="A0A4D7CU23"/>
<dbReference type="Proteomes" id="UP000298615">
    <property type="component" value="Chromosome"/>
</dbReference>
<dbReference type="InterPro" id="IPR050902">
    <property type="entry name" value="ABC_Transporter_SBP"/>
</dbReference>
<organism evidence="2 3">
    <name type="scientific">Vagococcus zengguangii</name>
    <dbReference type="NCBI Taxonomy" id="2571750"/>
    <lineage>
        <taxon>Bacteria</taxon>
        <taxon>Bacillati</taxon>
        <taxon>Bacillota</taxon>
        <taxon>Bacilli</taxon>
        <taxon>Lactobacillales</taxon>
        <taxon>Enterococcaceae</taxon>
        <taxon>Vagococcus</taxon>
    </lineage>
</organism>
<evidence type="ECO:0000313" key="2">
    <source>
        <dbReference type="EMBL" id="QCI85776.1"/>
    </source>
</evidence>
<keyword evidence="3" id="KW-1185">Reference proteome</keyword>
<gene>
    <name evidence="2" type="ORF">FA707_01800</name>
</gene>
<dbReference type="Pfam" id="PF01497">
    <property type="entry name" value="Peripla_BP_2"/>
    <property type="match status" value="1"/>
</dbReference>
<evidence type="ECO:0000256" key="1">
    <source>
        <dbReference type="ARBA" id="ARBA00008814"/>
    </source>
</evidence>
<accession>A0A4D7CU23</accession>
<dbReference type="RefSeq" id="WP_136952621.1">
    <property type="nucleotide sequence ID" value="NZ_CP039712.1"/>
</dbReference>
<name>A0A4D7CU23_9ENTE</name>
<sequence length="325" mass="35654">MKKNILLGVCLCVVGGLLASCSISSSTMDETSLSSTKTNTTISSLPTTDRAGETIVIPENLTKIVSLVPSVTQVLEDLGKSQKLIGIDNQSQLKNTKQEVTQFDMMAIDQETLLALEAQVVFVSDINLYADTEIWDKLKKAGVTIINIPTSDTLEAIEEDVQFIADCVGQHEQGATLVQKMQADIEQLKTMGESIKQKKTVSFEVAALPGIYSFGKDVFLDDMLVTIGAKNVYHDQTGWLAITEESAIERNPDVIFTNVTYIDDPVTEILSRKGWSEVTAVKDKAIYPIDNAASSIPNHHVVEAMKEMAKTLYPEEFAKLTFSHD</sequence>
<dbReference type="PANTHER" id="PTHR30535">
    <property type="entry name" value="VITAMIN B12-BINDING PROTEIN"/>
    <property type="match status" value="1"/>
</dbReference>
<dbReference type="PANTHER" id="PTHR30535:SF34">
    <property type="entry name" value="MOLYBDATE-BINDING PROTEIN MOLA"/>
    <property type="match status" value="1"/>
</dbReference>
<reference evidence="2 3" key="1">
    <citation type="submission" date="2019-04" db="EMBL/GenBank/DDBJ databases">
        <title>Vagococcus sp. nov., isolated from faeces of yaks (Bos grunniens).</title>
        <authorList>
            <person name="Ge Y."/>
        </authorList>
    </citation>
    <scope>NUCLEOTIDE SEQUENCE [LARGE SCALE GENOMIC DNA]</scope>
    <source>
        <strain evidence="2 3">MN-17</strain>
    </source>
</reference>
<dbReference type="PROSITE" id="PS50983">
    <property type="entry name" value="FE_B12_PBP"/>
    <property type="match status" value="1"/>
</dbReference>
<dbReference type="GO" id="GO:0071281">
    <property type="term" value="P:cellular response to iron ion"/>
    <property type="evidence" value="ECO:0007669"/>
    <property type="project" value="TreeGrafter"/>
</dbReference>
<dbReference type="OrthoDB" id="9816357at2"/>
<dbReference type="PROSITE" id="PS51257">
    <property type="entry name" value="PROKAR_LIPOPROTEIN"/>
    <property type="match status" value="1"/>
</dbReference>
<dbReference type="KEGG" id="vao:FA707_01800"/>
<dbReference type="Gene3D" id="3.40.50.1980">
    <property type="entry name" value="Nitrogenase molybdenum iron protein domain"/>
    <property type="match status" value="2"/>
</dbReference>
<evidence type="ECO:0000313" key="3">
    <source>
        <dbReference type="Proteomes" id="UP000298615"/>
    </source>
</evidence>
<comment type="similarity">
    <text evidence="1">Belongs to the bacterial solute-binding protein 8 family.</text>
</comment>
<proteinExistence type="inferred from homology"/>
<dbReference type="SUPFAM" id="SSF53807">
    <property type="entry name" value="Helical backbone' metal receptor"/>
    <property type="match status" value="1"/>
</dbReference>
<dbReference type="EMBL" id="CP039712">
    <property type="protein sequence ID" value="QCI85776.1"/>
    <property type="molecule type" value="Genomic_DNA"/>
</dbReference>
<dbReference type="InterPro" id="IPR002491">
    <property type="entry name" value="ABC_transptr_periplasmic_BD"/>
</dbReference>
<protein>
    <submittedName>
        <fullName evidence="2">ABC transporter substrate-binding protein</fullName>
    </submittedName>
</protein>